<keyword evidence="2" id="KW-1185">Reference proteome</keyword>
<sequence>MDRRTTYQTPRVDQDKSSGTRGCWTVLLLTGQRYHMKDGEERSSAHCCFSNSFSHAHFGGRRMFEPHRTNTISVRDPMLQATHERDIPTRANVGHEE</sequence>
<organism evidence="1 2">
    <name type="scientific">Liparis tanakae</name>
    <name type="common">Tanaka's snailfish</name>
    <dbReference type="NCBI Taxonomy" id="230148"/>
    <lineage>
        <taxon>Eukaryota</taxon>
        <taxon>Metazoa</taxon>
        <taxon>Chordata</taxon>
        <taxon>Craniata</taxon>
        <taxon>Vertebrata</taxon>
        <taxon>Euteleostomi</taxon>
        <taxon>Actinopterygii</taxon>
        <taxon>Neopterygii</taxon>
        <taxon>Teleostei</taxon>
        <taxon>Neoteleostei</taxon>
        <taxon>Acanthomorphata</taxon>
        <taxon>Eupercaria</taxon>
        <taxon>Perciformes</taxon>
        <taxon>Cottioidei</taxon>
        <taxon>Cottales</taxon>
        <taxon>Liparidae</taxon>
        <taxon>Liparis</taxon>
    </lineage>
</organism>
<reference evidence="1 2" key="1">
    <citation type="submission" date="2019-03" db="EMBL/GenBank/DDBJ databases">
        <title>First draft genome of Liparis tanakae, snailfish: a comprehensive survey of snailfish specific genes.</title>
        <authorList>
            <person name="Kim W."/>
            <person name="Song I."/>
            <person name="Jeong J.-H."/>
            <person name="Kim D."/>
            <person name="Kim S."/>
            <person name="Ryu S."/>
            <person name="Song J.Y."/>
            <person name="Lee S.K."/>
        </authorList>
    </citation>
    <scope>NUCLEOTIDE SEQUENCE [LARGE SCALE GENOMIC DNA]</scope>
    <source>
        <tissue evidence="1">Muscle</tissue>
    </source>
</reference>
<gene>
    <name evidence="1" type="ORF">EYF80_045378</name>
</gene>
<dbReference type="EMBL" id="SRLO01000903">
    <property type="protein sequence ID" value="TNN44424.1"/>
    <property type="molecule type" value="Genomic_DNA"/>
</dbReference>
<accession>A0A4Z2FUS8</accession>
<evidence type="ECO:0000313" key="1">
    <source>
        <dbReference type="EMBL" id="TNN44424.1"/>
    </source>
</evidence>
<protein>
    <submittedName>
        <fullName evidence="1">Uncharacterized protein</fullName>
    </submittedName>
</protein>
<dbReference type="AlphaFoldDB" id="A0A4Z2FUS8"/>
<dbReference type="Proteomes" id="UP000314294">
    <property type="component" value="Unassembled WGS sequence"/>
</dbReference>
<proteinExistence type="predicted"/>
<comment type="caution">
    <text evidence="1">The sequence shown here is derived from an EMBL/GenBank/DDBJ whole genome shotgun (WGS) entry which is preliminary data.</text>
</comment>
<evidence type="ECO:0000313" key="2">
    <source>
        <dbReference type="Proteomes" id="UP000314294"/>
    </source>
</evidence>
<name>A0A4Z2FUS8_9TELE</name>